<dbReference type="GO" id="GO:0003700">
    <property type="term" value="F:DNA-binding transcription factor activity"/>
    <property type="evidence" value="ECO:0007669"/>
    <property type="project" value="InterPro"/>
</dbReference>
<proteinExistence type="predicted"/>
<dbReference type="InterPro" id="IPR003313">
    <property type="entry name" value="AraC-bd"/>
</dbReference>
<dbReference type="InterPro" id="IPR014710">
    <property type="entry name" value="RmlC-like_jellyroll"/>
</dbReference>
<dbReference type="InterPro" id="IPR018060">
    <property type="entry name" value="HTH_AraC"/>
</dbReference>
<name>A0A174A6Y3_9FIRM</name>
<dbReference type="SUPFAM" id="SSF51215">
    <property type="entry name" value="Regulatory protein AraC"/>
    <property type="match status" value="1"/>
</dbReference>
<evidence type="ECO:0000313" key="5">
    <source>
        <dbReference type="EMBL" id="CUN83245.1"/>
    </source>
</evidence>
<protein>
    <submittedName>
        <fullName evidence="5">Transcriptional regulator, AraC family</fullName>
    </submittedName>
</protein>
<dbReference type="PROSITE" id="PS00041">
    <property type="entry name" value="HTH_ARAC_FAMILY_1"/>
    <property type="match status" value="1"/>
</dbReference>
<dbReference type="SUPFAM" id="SSF46689">
    <property type="entry name" value="Homeodomain-like"/>
    <property type="match status" value="2"/>
</dbReference>
<dbReference type="RefSeq" id="WP_055653461.1">
    <property type="nucleotide sequence ID" value="NZ_CABIXC010000002.1"/>
</dbReference>
<keyword evidence="2" id="KW-0238">DNA-binding</keyword>
<reference evidence="5 6" key="1">
    <citation type="submission" date="2015-09" db="EMBL/GenBank/DDBJ databases">
        <authorList>
            <consortium name="Pathogen Informatics"/>
        </authorList>
    </citation>
    <scope>NUCLEOTIDE SEQUENCE [LARGE SCALE GENOMIC DNA]</scope>
    <source>
        <strain evidence="5 6">2789STDY5608850</strain>
    </source>
</reference>
<sequence>MDYNLISHEIPEDITCTHKTSFAGVTTDYHSHGNYEIYLLLNGETNYYFDQHGYHMTRGKGIFIRPAVFHRLEYLSEDIYERINIHIRASYFKTLNMGGTDLGEIIAGGEGSNSGYAVFTLPENQIGPFVKKSHELEKALRMEQYGDEILADSLVRQLLVDINRILRTREQPEAPSISMPPIVSDLTAYIHEQLTNDLSIETLAAIFHHNGHYISRRFKECMGISLQQYIICKRLDAAKQYLSAGYPLIKACEWSGFSDYSNFAKTFTKYTGVSPKKYQKSVLTK</sequence>
<dbReference type="Pfam" id="PF02311">
    <property type="entry name" value="AraC_binding"/>
    <property type="match status" value="1"/>
</dbReference>
<organism evidence="5 6">
    <name type="scientific">Hungatella hathewayi</name>
    <dbReference type="NCBI Taxonomy" id="154046"/>
    <lineage>
        <taxon>Bacteria</taxon>
        <taxon>Bacillati</taxon>
        <taxon>Bacillota</taxon>
        <taxon>Clostridia</taxon>
        <taxon>Lachnospirales</taxon>
        <taxon>Lachnospiraceae</taxon>
        <taxon>Hungatella</taxon>
    </lineage>
</organism>
<dbReference type="Gene3D" id="1.10.10.60">
    <property type="entry name" value="Homeodomain-like"/>
    <property type="match status" value="2"/>
</dbReference>
<dbReference type="PANTHER" id="PTHR43280:SF2">
    <property type="entry name" value="HTH-TYPE TRANSCRIPTIONAL REGULATOR EXSA"/>
    <property type="match status" value="1"/>
</dbReference>
<dbReference type="EMBL" id="CYZE01000002">
    <property type="protein sequence ID" value="CUN83245.1"/>
    <property type="molecule type" value="Genomic_DNA"/>
</dbReference>
<feature type="domain" description="HTH araC/xylS-type" evidence="4">
    <location>
        <begin position="184"/>
        <end position="281"/>
    </location>
</feature>
<evidence type="ECO:0000256" key="2">
    <source>
        <dbReference type="ARBA" id="ARBA00023125"/>
    </source>
</evidence>
<dbReference type="InterPro" id="IPR037923">
    <property type="entry name" value="HTH-like"/>
</dbReference>
<accession>A0A174A6Y3</accession>
<evidence type="ECO:0000313" key="6">
    <source>
        <dbReference type="Proteomes" id="UP000095651"/>
    </source>
</evidence>
<evidence type="ECO:0000256" key="1">
    <source>
        <dbReference type="ARBA" id="ARBA00023015"/>
    </source>
</evidence>
<dbReference type="Gene3D" id="2.60.120.10">
    <property type="entry name" value="Jelly Rolls"/>
    <property type="match status" value="1"/>
</dbReference>
<keyword evidence="1" id="KW-0805">Transcription regulation</keyword>
<dbReference type="Pfam" id="PF12833">
    <property type="entry name" value="HTH_18"/>
    <property type="match status" value="1"/>
</dbReference>
<dbReference type="GO" id="GO:0043565">
    <property type="term" value="F:sequence-specific DNA binding"/>
    <property type="evidence" value="ECO:0007669"/>
    <property type="project" value="InterPro"/>
</dbReference>
<evidence type="ECO:0000259" key="4">
    <source>
        <dbReference type="PROSITE" id="PS01124"/>
    </source>
</evidence>
<dbReference type="InterPro" id="IPR009057">
    <property type="entry name" value="Homeodomain-like_sf"/>
</dbReference>
<dbReference type="Proteomes" id="UP000095651">
    <property type="component" value="Unassembled WGS sequence"/>
</dbReference>
<dbReference type="AlphaFoldDB" id="A0A174A6Y3"/>
<evidence type="ECO:0000256" key="3">
    <source>
        <dbReference type="ARBA" id="ARBA00023163"/>
    </source>
</evidence>
<keyword evidence="3" id="KW-0804">Transcription</keyword>
<dbReference type="PROSITE" id="PS01124">
    <property type="entry name" value="HTH_ARAC_FAMILY_2"/>
    <property type="match status" value="1"/>
</dbReference>
<dbReference type="InterPro" id="IPR018062">
    <property type="entry name" value="HTH_AraC-typ_CS"/>
</dbReference>
<dbReference type="PANTHER" id="PTHR43280">
    <property type="entry name" value="ARAC-FAMILY TRANSCRIPTIONAL REGULATOR"/>
    <property type="match status" value="1"/>
</dbReference>
<dbReference type="SMART" id="SM00342">
    <property type="entry name" value="HTH_ARAC"/>
    <property type="match status" value="1"/>
</dbReference>
<gene>
    <name evidence="5" type="primary">melR_2</name>
    <name evidence="5" type="ORF">ERS852407_01211</name>
</gene>